<organism evidence="2 3">
    <name type="scientific">Olea europaea subsp. europaea</name>
    <dbReference type="NCBI Taxonomy" id="158383"/>
    <lineage>
        <taxon>Eukaryota</taxon>
        <taxon>Viridiplantae</taxon>
        <taxon>Streptophyta</taxon>
        <taxon>Embryophyta</taxon>
        <taxon>Tracheophyta</taxon>
        <taxon>Spermatophyta</taxon>
        <taxon>Magnoliopsida</taxon>
        <taxon>eudicotyledons</taxon>
        <taxon>Gunneridae</taxon>
        <taxon>Pentapetalae</taxon>
        <taxon>asterids</taxon>
        <taxon>lamiids</taxon>
        <taxon>Lamiales</taxon>
        <taxon>Oleaceae</taxon>
        <taxon>Oleeae</taxon>
        <taxon>Olea</taxon>
    </lineage>
</organism>
<keyword evidence="3" id="KW-1185">Reference proteome</keyword>
<dbReference type="AlphaFoldDB" id="A0A8S0UMS0"/>
<gene>
    <name evidence="2" type="ORF">OLEA9_A003713</name>
</gene>
<dbReference type="Proteomes" id="UP000594638">
    <property type="component" value="Unassembled WGS sequence"/>
</dbReference>
<proteinExistence type="predicted"/>
<protein>
    <submittedName>
        <fullName evidence="2">Uncharacterized protein</fullName>
    </submittedName>
</protein>
<dbReference type="Gramene" id="OE9A003713T1">
    <property type="protein sequence ID" value="OE9A003713C1"/>
    <property type="gene ID" value="OE9A003713"/>
</dbReference>
<evidence type="ECO:0000313" key="2">
    <source>
        <dbReference type="EMBL" id="CAA3019076.1"/>
    </source>
</evidence>
<comment type="caution">
    <text evidence="2">The sequence shown here is derived from an EMBL/GenBank/DDBJ whole genome shotgun (WGS) entry which is preliminary data.</text>
</comment>
<sequence length="59" mass="6375">LGLTGGVAAAGDGLELQSTSWRLRARVAMPTGEIARSGRWVDRSREREDSSSSQPRVSF</sequence>
<evidence type="ECO:0000256" key="1">
    <source>
        <dbReference type="SAM" id="MobiDB-lite"/>
    </source>
</evidence>
<feature type="non-terminal residue" evidence="2">
    <location>
        <position position="1"/>
    </location>
</feature>
<dbReference type="EMBL" id="CACTIH010008033">
    <property type="protein sequence ID" value="CAA3019076.1"/>
    <property type="molecule type" value="Genomic_DNA"/>
</dbReference>
<feature type="region of interest" description="Disordered" evidence="1">
    <location>
        <begin position="37"/>
        <end position="59"/>
    </location>
</feature>
<reference evidence="2 3" key="1">
    <citation type="submission" date="2019-12" db="EMBL/GenBank/DDBJ databases">
        <authorList>
            <person name="Alioto T."/>
            <person name="Alioto T."/>
            <person name="Gomez Garrido J."/>
        </authorList>
    </citation>
    <scope>NUCLEOTIDE SEQUENCE [LARGE SCALE GENOMIC DNA]</scope>
</reference>
<feature type="compositionally biased region" description="Basic and acidic residues" evidence="1">
    <location>
        <begin position="39"/>
        <end position="50"/>
    </location>
</feature>
<accession>A0A8S0UMS0</accession>
<evidence type="ECO:0000313" key="3">
    <source>
        <dbReference type="Proteomes" id="UP000594638"/>
    </source>
</evidence>
<name>A0A8S0UMS0_OLEEU</name>